<dbReference type="STRING" id="237018.SAMN04489723_11514"/>
<evidence type="ECO:0000313" key="2">
    <source>
        <dbReference type="EMBL" id="SFB51156.1"/>
    </source>
</evidence>
<dbReference type="Proteomes" id="UP000198790">
    <property type="component" value="Unassembled WGS sequence"/>
</dbReference>
<dbReference type="RefSeq" id="WP_092899555.1">
    <property type="nucleotide sequence ID" value="NZ_FOKK01000015.1"/>
</dbReference>
<dbReference type="OrthoDB" id="794403at2"/>
<proteinExistence type="predicted"/>
<gene>
    <name evidence="2" type="ORF">SAMN04489723_11514</name>
</gene>
<evidence type="ECO:0008006" key="4">
    <source>
        <dbReference type="Google" id="ProtNLM"/>
    </source>
</evidence>
<feature type="signal peptide" evidence="1">
    <location>
        <begin position="1"/>
        <end position="18"/>
    </location>
</feature>
<feature type="chain" id="PRO_5011721418" description="Lipoprotein" evidence="1">
    <location>
        <begin position="19"/>
        <end position="154"/>
    </location>
</feature>
<sequence>MKALTTVFFALLVCVACKAPKEDSPIEVAFSPDAEHIEEINTECFRYVGNKDTVLLATHIDGTNITGTLDYALFEKDKNSGTIEGVIRDNRIIAEYTFMSEGVASKRQVVFKNTDEGWKEGFGEMKTVDGVPVQVNIDSLDYTHKMALTPIPCD</sequence>
<name>A0A1I1BNE0_9BACT</name>
<organism evidence="2 3">
    <name type="scientific">Algoriphagus aquimarinus</name>
    <dbReference type="NCBI Taxonomy" id="237018"/>
    <lineage>
        <taxon>Bacteria</taxon>
        <taxon>Pseudomonadati</taxon>
        <taxon>Bacteroidota</taxon>
        <taxon>Cytophagia</taxon>
        <taxon>Cytophagales</taxon>
        <taxon>Cyclobacteriaceae</taxon>
        <taxon>Algoriphagus</taxon>
    </lineage>
</organism>
<evidence type="ECO:0000313" key="3">
    <source>
        <dbReference type="Proteomes" id="UP000198790"/>
    </source>
</evidence>
<evidence type="ECO:0000256" key="1">
    <source>
        <dbReference type="SAM" id="SignalP"/>
    </source>
</evidence>
<dbReference type="AlphaFoldDB" id="A0A1I1BNE0"/>
<accession>A0A1I1BNE0</accession>
<reference evidence="2 3" key="1">
    <citation type="submission" date="2016-10" db="EMBL/GenBank/DDBJ databases">
        <authorList>
            <person name="de Groot N.N."/>
        </authorList>
    </citation>
    <scope>NUCLEOTIDE SEQUENCE [LARGE SCALE GENOMIC DNA]</scope>
    <source>
        <strain evidence="2 3">DSM 23399</strain>
    </source>
</reference>
<dbReference type="EMBL" id="FOKK01000015">
    <property type="protein sequence ID" value="SFB51156.1"/>
    <property type="molecule type" value="Genomic_DNA"/>
</dbReference>
<protein>
    <recommendedName>
        <fullName evidence="4">Lipoprotein</fullName>
    </recommendedName>
</protein>
<keyword evidence="3" id="KW-1185">Reference proteome</keyword>
<keyword evidence="1" id="KW-0732">Signal</keyword>